<dbReference type="Proteomes" id="UP000033140">
    <property type="component" value="Unassembled WGS sequence"/>
</dbReference>
<dbReference type="InterPro" id="IPR029058">
    <property type="entry name" value="AB_hydrolase_fold"/>
</dbReference>
<dbReference type="InterPro" id="IPR036866">
    <property type="entry name" value="RibonucZ/Hydroxyglut_hydro"/>
</dbReference>
<dbReference type="PANTHER" id="PTHR33835">
    <property type="entry name" value="YALI0C07656P"/>
    <property type="match status" value="1"/>
</dbReference>
<proteinExistence type="predicted"/>
<dbReference type="AlphaFoldDB" id="A0A0E9NHI2"/>
<reference evidence="2 3" key="1">
    <citation type="journal article" date="2011" name="J. Gen. Appl. Microbiol.">
        <title>Draft genome sequencing of the enigmatic yeast Saitoella complicata.</title>
        <authorList>
            <person name="Nishida H."/>
            <person name="Hamamoto M."/>
            <person name="Sugiyama J."/>
        </authorList>
    </citation>
    <scope>NUCLEOTIDE SEQUENCE [LARGE SCALE GENOMIC DNA]</scope>
    <source>
        <strain evidence="2 3">NRRL Y-17804</strain>
    </source>
</reference>
<accession>A0A0E9NHI2</accession>
<organism evidence="2 3">
    <name type="scientific">Saitoella complicata (strain BCRC 22490 / CBS 7301 / JCM 7358 / NBRC 10748 / NRRL Y-17804)</name>
    <dbReference type="NCBI Taxonomy" id="698492"/>
    <lineage>
        <taxon>Eukaryota</taxon>
        <taxon>Fungi</taxon>
        <taxon>Dikarya</taxon>
        <taxon>Ascomycota</taxon>
        <taxon>Taphrinomycotina</taxon>
        <taxon>Taphrinomycotina incertae sedis</taxon>
        <taxon>Saitoella</taxon>
    </lineage>
</organism>
<dbReference type="SUPFAM" id="SSF56281">
    <property type="entry name" value="Metallo-hydrolase/oxidoreductase"/>
    <property type="match status" value="1"/>
</dbReference>
<reference evidence="2 3" key="2">
    <citation type="journal article" date="2014" name="J. Gen. Appl. Microbiol.">
        <title>The early diverging ascomycetous budding yeast Saitoella complicata has three histone deacetylases belonging to the Clr6, Hos2, and Rpd3 lineages.</title>
        <authorList>
            <person name="Nishida H."/>
            <person name="Matsumoto T."/>
            <person name="Kondo S."/>
            <person name="Hamamoto M."/>
            <person name="Yoshikawa H."/>
        </authorList>
    </citation>
    <scope>NUCLEOTIDE SEQUENCE [LARGE SCALE GENOMIC DNA]</scope>
    <source>
        <strain evidence="2 3">NRRL Y-17804</strain>
    </source>
</reference>
<comment type="caution">
    <text evidence="2">The sequence shown here is derived from an EMBL/GenBank/DDBJ whole genome shotgun (WGS) entry which is preliminary data.</text>
</comment>
<keyword evidence="3" id="KW-1185">Reference proteome</keyword>
<evidence type="ECO:0000259" key="1">
    <source>
        <dbReference type="Pfam" id="PF12697"/>
    </source>
</evidence>
<dbReference type="SUPFAM" id="SSF53474">
    <property type="entry name" value="alpha/beta-Hydrolases"/>
    <property type="match status" value="1"/>
</dbReference>
<dbReference type="Pfam" id="PF12697">
    <property type="entry name" value="Abhydrolase_6"/>
    <property type="match status" value="1"/>
</dbReference>
<dbReference type="InterPro" id="IPR025638">
    <property type="entry name" value="DUF4336"/>
</dbReference>
<sequence length="597" mass="67779">MDIFNHKDCWYTVMNSIHRGHPDWSIVGYDRWHRGKSDDLPRNAEEHDLTTATADLDAFLHEVLKGGHSKWEIVLIGNSIGCSLARLLATGYAWNVKGIILLDSYMANSNFADCFPPRCTDEDSRLTAAREAVVAFLGPDVDSLEHLRRNNAASVLPSASEPKLPGDPVLIVASHDPVRNSELTACRLGIDAGALLEAFERKWHEYFEGLTELSGRSQELRAVEGASHFIQIDKSGEVVKMIEEVVEKITGADLEHQAYLDNSMAKERKHRSTSAFKHTVPLICGNDVTHFNVTIVDGRYPIIYTCSIRSPTSNMTEAEARSTTVIRDLNPSVTSFTCPFNRFAPFGYRKFVAVGLRMTALRLQQGNSTQIFIVAPIPLNDDIRNKLRSLGGVDYIAADLGHHLYVKEYQDEWPEAKTIGVPGLPQKRNDVRWDVVYESRCKKPEAEFGWNDVETVIFEGFITWCVAWVHKPTRTLVCTDLLMNLPCTEQYDYPPSDPLSRAFAFAAHPFSTWHKRLIYYMAGVDDNLMRRDVKAVYEMDFEVVIPSHGDVIESEGKEAWSELYEWYLRPGVDSMSKKVMRGVWGRCLKWGRWYFLM</sequence>
<dbReference type="InterPro" id="IPR000073">
    <property type="entry name" value="AB_hydrolase_1"/>
</dbReference>
<evidence type="ECO:0000313" key="2">
    <source>
        <dbReference type="EMBL" id="GAO49294.1"/>
    </source>
</evidence>
<name>A0A0E9NHI2_SAICN</name>
<dbReference type="PANTHER" id="PTHR33835:SF1">
    <property type="entry name" value="METALLO-BETA-LACTAMASE DOMAIN-CONTAINING PROTEIN"/>
    <property type="match status" value="1"/>
</dbReference>
<gene>
    <name evidence="2" type="ORF">G7K_3445-t1</name>
</gene>
<evidence type="ECO:0000313" key="3">
    <source>
        <dbReference type="Proteomes" id="UP000033140"/>
    </source>
</evidence>
<dbReference type="Gene3D" id="3.40.50.1820">
    <property type="entry name" value="alpha/beta hydrolase"/>
    <property type="match status" value="1"/>
</dbReference>
<reference evidence="2 3" key="3">
    <citation type="journal article" date="2015" name="Genome Announc.">
        <title>Draft Genome Sequence of the Archiascomycetous Yeast Saitoella complicata.</title>
        <authorList>
            <person name="Yamauchi K."/>
            <person name="Kondo S."/>
            <person name="Hamamoto M."/>
            <person name="Takahashi Y."/>
            <person name="Ogura Y."/>
            <person name="Hayashi T."/>
            <person name="Nishida H."/>
        </authorList>
    </citation>
    <scope>NUCLEOTIDE SEQUENCE [LARGE SCALE GENOMIC DNA]</scope>
    <source>
        <strain evidence="2 3">NRRL Y-17804</strain>
    </source>
</reference>
<feature type="domain" description="AB hydrolase-1" evidence="1">
    <location>
        <begin position="6"/>
        <end position="239"/>
    </location>
</feature>
<dbReference type="EMBL" id="BACD03000021">
    <property type="protein sequence ID" value="GAO49294.1"/>
    <property type="molecule type" value="Genomic_DNA"/>
</dbReference>
<protein>
    <recommendedName>
        <fullName evidence="1">AB hydrolase-1 domain-containing protein</fullName>
    </recommendedName>
</protein>